<keyword evidence="3" id="KW-0539">Nucleus</keyword>
<keyword evidence="7" id="KW-1185">Reference proteome</keyword>
<evidence type="ECO:0000256" key="3">
    <source>
        <dbReference type="ARBA" id="ARBA00023242"/>
    </source>
</evidence>
<comment type="caution">
    <text evidence="6">The sequence shown here is derived from an EMBL/GenBank/DDBJ whole genome shotgun (WGS) entry which is preliminary data.</text>
</comment>
<dbReference type="OMA" id="MFHARAG"/>
<dbReference type="OrthoDB" id="6407164at2759"/>
<dbReference type="PROSITE" id="PS50917">
    <property type="entry name" value="SPOC"/>
    <property type="match status" value="1"/>
</dbReference>
<reference evidence="6 7" key="1">
    <citation type="submission" date="2015-12" db="EMBL/GenBank/DDBJ databases">
        <title>The genome of Folsomia candida.</title>
        <authorList>
            <person name="Faddeeva A."/>
            <person name="Derks M.F."/>
            <person name="Anvar Y."/>
            <person name="Smit S."/>
            <person name="Van Straalen N."/>
            <person name="Roelofs D."/>
        </authorList>
    </citation>
    <scope>NUCLEOTIDE SEQUENCE [LARGE SCALE GENOMIC DNA]</scope>
    <source>
        <strain evidence="6 7">VU population</strain>
        <tissue evidence="6">Whole body</tissue>
    </source>
</reference>
<comment type="subcellular location">
    <subcellularLocation>
        <location evidence="1">Nucleus</location>
    </subcellularLocation>
</comment>
<name>A0A226D9N3_FOLCA</name>
<evidence type="ECO:0000313" key="6">
    <source>
        <dbReference type="EMBL" id="OXA41554.1"/>
    </source>
</evidence>
<dbReference type="InterPro" id="IPR010912">
    <property type="entry name" value="SPOC_met"/>
</dbReference>
<dbReference type="GO" id="GO:0005634">
    <property type="term" value="C:nucleus"/>
    <property type="evidence" value="ECO:0007669"/>
    <property type="project" value="UniProtKB-SubCell"/>
</dbReference>
<proteinExistence type="predicted"/>
<accession>A0A226D9N3</accession>
<evidence type="ECO:0000256" key="2">
    <source>
        <dbReference type="ARBA" id="ARBA00022884"/>
    </source>
</evidence>
<dbReference type="InterPro" id="IPR016194">
    <property type="entry name" value="SPOC-like_C_dom_sf"/>
</dbReference>
<sequence length="213" mass="23445">MLKLDGEESRHATGEEQQGKINPPAHLTDQVAPKVDTLLTVLQSGITNCAAVKNNTAASQMHYLTGDQDLAREALAPNPDGTIPPATIARNKIGRGQWSVESTWSMGPRDIASYGYLMPREHCVLLALPCGRDREDVLRQSNHLRREFITYFQLKEAAGIANIPCPLTGVTKFVIHLIPADCGFVFEYLRAKAPDLLQVLKEIPYLMVVIASV</sequence>
<feature type="domain" description="SPOC" evidence="5">
    <location>
        <begin position="35"/>
        <end position="213"/>
    </location>
</feature>
<protein>
    <submittedName>
        <fullName evidence="6">Protein split ends</fullName>
    </submittedName>
</protein>
<feature type="region of interest" description="Disordered" evidence="4">
    <location>
        <begin position="1"/>
        <end position="27"/>
    </location>
</feature>
<gene>
    <name evidence="6" type="ORF">Fcan01_23694</name>
</gene>
<dbReference type="AlphaFoldDB" id="A0A226D9N3"/>
<dbReference type="GO" id="GO:0003723">
    <property type="term" value="F:RNA binding"/>
    <property type="evidence" value="ECO:0007669"/>
    <property type="project" value="UniProtKB-KW"/>
</dbReference>
<feature type="compositionally biased region" description="Basic and acidic residues" evidence="4">
    <location>
        <begin position="1"/>
        <end position="18"/>
    </location>
</feature>
<dbReference type="CDD" id="cd21543">
    <property type="entry name" value="SPOC_SHARP"/>
    <property type="match status" value="1"/>
</dbReference>
<organism evidence="6 7">
    <name type="scientific">Folsomia candida</name>
    <name type="common">Springtail</name>
    <dbReference type="NCBI Taxonomy" id="158441"/>
    <lineage>
        <taxon>Eukaryota</taxon>
        <taxon>Metazoa</taxon>
        <taxon>Ecdysozoa</taxon>
        <taxon>Arthropoda</taxon>
        <taxon>Hexapoda</taxon>
        <taxon>Collembola</taxon>
        <taxon>Entomobryomorpha</taxon>
        <taxon>Isotomoidea</taxon>
        <taxon>Isotomidae</taxon>
        <taxon>Proisotominae</taxon>
        <taxon>Folsomia</taxon>
    </lineage>
</organism>
<dbReference type="Gene3D" id="2.40.290.10">
    <property type="match status" value="1"/>
</dbReference>
<evidence type="ECO:0000256" key="4">
    <source>
        <dbReference type="SAM" id="MobiDB-lite"/>
    </source>
</evidence>
<keyword evidence="2" id="KW-0694">RNA-binding</keyword>
<dbReference type="Proteomes" id="UP000198287">
    <property type="component" value="Unassembled WGS sequence"/>
</dbReference>
<evidence type="ECO:0000259" key="5">
    <source>
        <dbReference type="PROSITE" id="PS50917"/>
    </source>
</evidence>
<evidence type="ECO:0000256" key="1">
    <source>
        <dbReference type="ARBA" id="ARBA00004123"/>
    </source>
</evidence>
<dbReference type="EMBL" id="LNIX01000029">
    <property type="protein sequence ID" value="OXA41554.1"/>
    <property type="molecule type" value="Genomic_DNA"/>
</dbReference>
<evidence type="ECO:0000313" key="7">
    <source>
        <dbReference type="Proteomes" id="UP000198287"/>
    </source>
</evidence>
<dbReference type="SUPFAM" id="SSF100939">
    <property type="entry name" value="SPOC domain-like"/>
    <property type="match status" value="1"/>
</dbReference>